<dbReference type="EMBL" id="KQ427511">
    <property type="protein sequence ID" value="KOF66991.1"/>
    <property type="molecule type" value="Genomic_DNA"/>
</dbReference>
<protein>
    <submittedName>
        <fullName evidence="1">Uncharacterized protein</fullName>
    </submittedName>
</protein>
<gene>
    <name evidence="1" type="ORF">OCBIM_22010772mg</name>
</gene>
<accession>A0A0L8FQJ1</accession>
<reference evidence="1" key="1">
    <citation type="submission" date="2015-07" db="EMBL/GenBank/DDBJ databases">
        <title>MeaNS - Measles Nucleotide Surveillance Program.</title>
        <authorList>
            <person name="Tran T."/>
            <person name="Druce J."/>
        </authorList>
    </citation>
    <scope>NUCLEOTIDE SEQUENCE</scope>
    <source>
        <strain evidence="1">UCB-OBI-ISO-001</strain>
        <tissue evidence="1">Gonad</tissue>
    </source>
</reference>
<name>A0A0L8FQJ1_OCTBM</name>
<organism evidence="1">
    <name type="scientific">Octopus bimaculoides</name>
    <name type="common">California two-spotted octopus</name>
    <dbReference type="NCBI Taxonomy" id="37653"/>
    <lineage>
        <taxon>Eukaryota</taxon>
        <taxon>Metazoa</taxon>
        <taxon>Spiralia</taxon>
        <taxon>Lophotrochozoa</taxon>
        <taxon>Mollusca</taxon>
        <taxon>Cephalopoda</taxon>
        <taxon>Coleoidea</taxon>
        <taxon>Octopodiformes</taxon>
        <taxon>Octopoda</taxon>
        <taxon>Incirrata</taxon>
        <taxon>Octopodidae</taxon>
        <taxon>Octopus</taxon>
    </lineage>
</organism>
<dbReference type="AlphaFoldDB" id="A0A0L8FQJ1"/>
<evidence type="ECO:0000313" key="1">
    <source>
        <dbReference type="EMBL" id="KOF66991.1"/>
    </source>
</evidence>
<proteinExistence type="predicted"/>
<sequence length="116" mass="13247">MLDIFVGPLSSVDPTVCEQYMYPEQNIHTHICTHRKKLLVSSVFVCFLLKACKILNHSNSIRFTSSHFGVIRPVLGMVRFAFPCLIPNLSHTLLKFMIHLLSSFTISFKIGEISRH</sequence>